<dbReference type="PROSITE" id="PS00086">
    <property type="entry name" value="CYTOCHROME_P450"/>
    <property type="match status" value="1"/>
</dbReference>
<protein>
    <recommendedName>
        <fullName evidence="17">O-methylsterigmatocystin oxidoreductase</fullName>
    </recommendedName>
</protein>
<dbReference type="EMBL" id="JAPEVG010000424">
    <property type="protein sequence ID" value="KAJ8462995.1"/>
    <property type="molecule type" value="Genomic_DNA"/>
</dbReference>
<dbReference type="SUPFAM" id="SSF48264">
    <property type="entry name" value="Cytochrome P450"/>
    <property type="match status" value="1"/>
</dbReference>
<dbReference type="InterPro" id="IPR050364">
    <property type="entry name" value="Cytochrome_P450_fung"/>
</dbReference>
<evidence type="ECO:0000256" key="8">
    <source>
        <dbReference type="ARBA" id="ARBA00022989"/>
    </source>
</evidence>
<accession>A0AAD7X4S2</accession>
<dbReference type="CDD" id="cd11065">
    <property type="entry name" value="CYP64-like"/>
    <property type="match status" value="1"/>
</dbReference>
<comment type="similarity">
    <text evidence="4 14">Belongs to the cytochrome P450 family.</text>
</comment>
<evidence type="ECO:0000256" key="7">
    <source>
        <dbReference type="ARBA" id="ARBA00022723"/>
    </source>
</evidence>
<keyword evidence="6" id="KW-0812">Transmembrane</keyword>
<keyword evidence="11 14" id="KW-0503">Monooxygenase</keyword>
<dbReference type="Proteomes" id="UP001215151">
    <property type="component" value="Unassembled WGS sequence"/>
</dbReference>
<sequence length="468" mass="52830">MFDLPRLRPWRGFVTLAKTYGDFMHLRILGEHVVVIGSAEVANELLNKRSANTADRPRLAAVYLSGQDVNFATFLYGAWWRRHRRSFWQQFHPGVISRYFPIQRESAHRFLARILDQRSRVRENIAFTFQGAILKIVYGIDVDGGDERLAIANTATEGIAEATPGRSMIDVFPILQYIPSWLPGATLQKQLGKSKVANYRLKDELFMEARVAIENGEQRQCVAAELLERGRLIDTSPGEEQVMKHVCAVAVLGSADTTGYTLEGFFLAMALYPDVQKKAQAELDKTVGPDRLPDHSDTDALVYINAIVKEALRWHTMLPLGIWHRTIADDEFNGYFIPGGTTILTNIWSILHDPKAYENPNDFYPDRFIKNGQLDPAVRDPTDYMFGFGRRICPGRHLAIPSLFINIASILHVFDISLPLDDNGNPIPIEYKETHGLLSRPENLSCVVKPRSAAAEALIRDALLRFRA</sequence>
<evidence type="ECO:0000256" key="4">
    <source>
        <dbReference type="ARBA" id="ARBA00010617"/>
    </source>
</evidence>
<comment type="subcellular location">
    <subcellularLocation>
        <location evidence="2">Membrane</location>
        <topology evidence="2">Single-pass membrane protein</topology>
    </subcellularLocation>
</comment>
<keyword evidence="10 13" id="KW-0408">Iron</keyword>
<keyword evidence="9 14" id="KW-0560">Oxidoreductase</keyword>
<dbReference type="AlphaFoldDB" id="A0AAD7X4S2"/>
<dbReference type="GO" id="GO:0016020">
    <property type="term" value="C:membrane"/>
    <property type="evidence" value="ECO:0007669"/>
    <property type="project" value="UniProtKB-SubCell"/>
</dbReference>
<dbReference type="InterPro" id="IPR036396">
    <property type="entry name" value="Cyt_P450_sf"/>
</dbReference>
<dbReference type="GO" id="GO:0016705">
    <property type="term" value="F:oxidoreductase activity, acting on paired donors, with incorporation or reduction of molecular oxygen"/>
    <property type="evidence" value="ECO:0007669"/>
    <property type="project" value="InterPro"/>
</dbReference>
<dbReference type="InterPro" id="IPR017972">
    <property type="entry name" value="Cyt_P450_CS"/>
</dbReference>
<dbReference type="PANTHER" id="PTHR46300">
    <property type="entry name" value="P450, PUTATIVE (EUROFUNG)-RELATED-RELATED"/>
    <property type="match status" value="1"/>
</dbReference>
<gene>
    <name evidence="15" type="ORF">ONZ51_g10543</name>
</gene>
<keyword evidence="16" id="KW-1185">Reference proteome</keyword>
<dbReference type="GO" id="GO:0005506">
    <property type="term" value="F:iron ion binding"/>
    <property type="evidence" value="ECO:0007669"/>
    <property type="project" value="InterPro"/>
</dbReference>
<keyword evidence="7 13" id="KW-0479">Metal-binding</keyword>
<keyword evidence="12" id="KW-0472">Membrane</keyword>
<dbReference type="Gene3D" id="1.10.630.10">
    <property type="entry name" value="Cytochrome P450"/>
    <property type="match status" value="1"/>
</dbReference>
<evidence type="ECO:0000256" key="13">
    <source>
        <dbReference type="PIRSR" id="PIRSR602401-1"/>
    </source>
</evidence>
<dbReference type="InterPro" id="IPR002401">
    <property type="entry name" value="Cyt_P450_E_grp-I"/>
</dbReference>
<evidence type="ECO:0000313" key="16">
    <source>
        <dbReference type="Proteomes" id="UP001215151"/>
    </source>
</evidence>
<comment type="caution">
    <text evidence="15">The sequence shown here is derived from an EMBL/GenBank/DDBJ whole genome shotgun (WGS) entry which is preliminary data.</text>
</comment>
<comment type="pathway">
    <text evidence="3">Secondary metabolite biosynthesis.</text>
</comment>
<evidence type="ECO:0000256" key="11">
    <source>
        <dbReference type="ARBA" id="ARBA00023033"/>
    </source>
</evidence>
<evidence type="ECO:0000256" key="3">
    <source>
        <dbReference type="ARBA" id="ARBA00005179"/>
    </source>
</evidence>
<keyword evidence="5 13" id="KW-0349">Heme</keyword>
<dbReference type="PRINTS" id="PR00385">
    <property type="entry name" value="P450"/>
</dbReference>
<feature type="binding site" description="axial binding residue" evidence="13">
    <location>
        <position position="393"/>
    </location>
    <ligand>
        <name>heme</name>
        <dbReference type="ChEBI" id="CHEBI:30413"/>
    </ligand>
    <ligandPart>
        <name>Fe</name>
        <dbReference type="ChEBI" id="CHEBI:18248"/>
    </ligandPart>
</feature>
<evidence type="ECO:0000256" key="14">
    <source>
        <dbReference type="RuleBase" id="RU000461"/>
    </source>
</evidence>
<evidence type="ECO:0000256" key="10">
    <source>
        <dbReference type="ARBA" id="ARBA00023004"/>
    </source>
</evidence>
<evidence type="ECO:0000256" key="9">
    <source>
        <dbReference type="ARBA" id="ARBA00023002"/>
    </source>
</evidence>
<dbReference type="PANTHER" id="PTHR46300:SF7">
    <property type="entry name" value="P450, PUTATIVE (EUROFUNG)-RELATED"/>
    <property type="match status" value="1"/>
</dbReference>
<dbReference type="Pfam" id="PF00067">
    <property type="entry name" value="p450"/>
    <property type="match status" value="1"/>
</dbReference>
<evidence type="ECO:0000256" key="5">
    <source>
        <dbReference type="ARBA" id="ARBA00022617"/>
    </source>
</evidence>
<evidence type="ECO:0000256" key="1">
    <source>
        <dbReference type="ARBA" id="ARBA00001971"/>
    </source>
</evidence>
<comment type="cofactor">
    <cofactor evidence="1 13">
        <name>heme</name>
        <dbReference type="ChEBI" id="CHEBI:30413"/>
    </cofactor>
</comment>
<evidence type="ECO:0000256" key="2">
    <source>
        <dbReference type="ARBA" id="ARBA00004167"/>
    </source>
</evidence>
<evidence type="ECO:0000256" key="12">
    <source>
        <dbReference type="ARBA" id="ARBA00023136"/>
    </source>
</evidence>
<evidence type="ECO:0000256" key="6">
    <source>
        <dbReference type="ARBA" id="ARBA00022692"/>
    </source>
</evidence>
<reference evidence="15" key="1">
    <citation type="submission" date="2022-11" db="EMBL/GenBank/DDBJ databases">
        <title>Genome Sequence of Cubamyces cubensis.</title>
        <authorList>
            <person name="Buettner E."/>
        </authorList>
    </citation>
    <scope>NUCLEOTIDE SEQUENCE</scope>
    <source>
        <strain evidence="15">MPL-01</strain>
    </source>
</reference>
<dbReference type="GO" id="GO:0020037">
    <property type="term" value="F:heme binding"/>
    <property type="evidence" value="ECO:0007669"/>
    <property type="project" value="InterPro"/>
</dbReference>
<keyword evidence="8" id="KW-1133">Transmembrane helix</keyword>
<evidence type="ECO:0000313" key="15">
    <source>
        <dbReference type="EMBL" id="KAJ8462995.1"/>
    </source>
</evidence>
<organism evidence="15 16">
    <name type="scientific">Trametes cubensis</name>
    <dbReference type="NCBI Taxonomy" id="1111947"/>
    <lineage>
        <taxon>Eukaryota</taxon>
        <taxon>Fungi</taxon>
        <taxon>Dikarya</taxon>
        <taxon>Basidiomycota</taxon>
        <taxon>Agaricomycotina</taxon>
        <taxon>Agaricomycetes</taxon>
        <taxon>Polyporales</taxon>
        <taxon>Polyporaceae</taxon>
        <taxon>Trametes</taxon>
    </lineage>
</organism>
<evidence type="ECO:0008006" key="17">
    <source>
        <dbReference type="Google" id="ProtNLM"/>
    </source>
</evidence>
<dbReference type="GO" id="GO:0004497">
    <property type="term" value="F:monooxygenase activity"/>
    <property type="evidence" value="ECO:0007669"/>
    <property type="project" value="UniProtKB-KW"/>
</dbReference>
<proteinExistence type="inferred from homology"/>
<dbReference type="PRINTS" id="PR00463">
    <property type="entry name" value="EP450I"/>
</dbReference>
<name>A0AAD7X4S2_9APHY</name>
<dbReference type="InterPro" id="IPR001128">
    <property type="entry name" value="Cyt_P450"/>
</dbReference>